<evidence type="ECO:0000313" key="1">
    <source>
        <dbReference type="EMBL" id="NYH44724.1"/>
    </source>
</evidence>
<proteinExistence type="predicted"/>
<dbReference type="RefSeq" id="WP_179781959.1">
    <property type="nucleotide sequence ID" value="NZ_JACCHK010000001.1"/>
</dbReference>
<name>A0A7Y9X484_9ACTN</name>
<organism evidence="1 2">
    <name type="scientific">Micromonospora jinlongensis</name>
    <dbReference type="NCBI Taxonomy" id="1287877"/>
    <lineage>
        <taxon>Bacteria</taxon>
        <taxon>Bacillati</taxon>
        <taxon>Actinomycetota</taxon>
        <taxon>Actinomycetes</taxon>
        <taxon>Micromonosporales</taxon>
        <taxon>Micromonosporaceae</taxon>
        <taxon>Micromonospora</taxon>
    </lineage>
</organism>
<accession>A0A7Y9X484</accession>
<gene>
    <name evidence="1" type="ORF">HNR22_004451</name>
</gene>
<protein>
    <submittedName>
        <fullName evidence="1">Uncharacterized protein</fullName>
    </submittedName>
</protein>
<comment type="caution">
    <text evidence="1">The sequence shown here is derived from an EMBL/GenBank/DDBJ whole genome shotgun (WGS) entry which is preliminary data.</text>
</comment>
<dbReference type="AlphaFoldDB" id="A0A7Y9X484"/>
<dbReference type="Proteomes" id="UP000523545">
    <property type="component" value="Unassembled WGS sequence"/>
</dbReference>
<dbReference type="EMBL" id="JACCHK010000001">
    <property type="protein sequence ID" value="NYH44724.1"/>
    <property type="molecule type" value="Genomic_DNA"/>
</dbReference>
<evidence type="ECO:0000313" key="2">
    <source>
        <dbReference type="Proteomes" id="UP000523545"/>
    </source>
</evidence>
<reference evidence="1 2" key="1">
    <citation type="submission" date="2020-07" db="EMBL/GenBank/DDBJ databases">
        <title>Sequencing the genomes of 1000 actinobacteria strains.</title>
        <authorList>
            <person name="Klenk H.-P."/>
        </authorList>
    </citation>
    <scope>NUCLEOTIDE SEQUENCE [LARGE SCALE GENOMIC DNA]</scope>
    <source>
        <strain evidence="1 2">DSM 45876</strain>
    </source>
</reference>
<keyword evidence="2" id="KW-1185">Reference proteome</keyword>
<sequence length="61" mass="6603">MTSNDNARPALFLATSNSDVLDESMATFDGSEEAMLRLRHPFAVKPAQQAPIAGEEPDQRG</sequence>